<dbReference type="AlphaFoldDB" id="A0A199UIX8"/>
<name>A0A199UIX8_ANACO</name>
<feature type="domain" description="MLLE-like" evidence="1">
    <location>
        <begin position="14"/>
        <end position="60"/>
    </location>
</feature>
<reference evidence="2 3" key="1">
    <citation type="journal article" date="2016" name="DNA Res.">
        <title>The draft genome of MD-2 pineapple using hybrid error correction of long reads.</title>
        <authorList>
            <person name="Redwan R.M."/>
            <person name="Saidin A."/>
            <person name="Kumar S.V."/>
        </authorList>
    </citation>
    <scope>NUCLEOTIDE SEQUENCE [LARGE SCALE GENOMIC DNA]</scope>
    <source>
        <strain evidence="3">cv. MD2</strain>
        <tissue evidence="2">Leaf</tissue>
    </source>
</reference>
<proteinExistence type="predicted"/>
<accession>A0A199UIX8</accession>
<protein>
    <recommendedName>
        <fullName evidence="1">MLLE-like domain-containing protein</fullName>
    </recommendedName>
</protein>
<sequence>MAEKSTAENNIARVVAELLALSFNNNQIIKAANIFAVEPSKMNVLFSLPQQLKMQYVLDVREDECTFVVSCLIFHIN</sequence>
<gene>
    <name evidence="2" type="ORF">ACMD2_22135</name>
</gene>
<evidence type="ECO:0000313" key="3">
    <source>
        <dbReference type="Proteomes" id="UP000092600"/>
    </source>
</evidence>
<evidence type="ECO:0000259" key="1">
    <source>
        <dbReference type="Pfam" id="PF23950"/>
    </source>
</evidence>
<dbReference type="InterPro" id="IPR056623">
    <property type="entry name" value="MLLE_2"/>
</dbReference>
<evidence type="ECO:0000313" key="2">
    <source>
        <dbReference type="EMBL" id="OAY64694.1"/>
    </source>
</evidence>
<dbReference type="Pfam" id="PF23950">
    <property type="entry name" value="MLLE_2"/>
    <property type="match status" value="1"/>
</dbReference>
<comment type="caution">
    <text evidence="2">The sequence shown here is derived from an EMBL/GenBank/DDBJ whole genome shotgun (WGS) entry which is preliminary data.</text>
</comment>
<dbReference type="EMBL" id="LSRQ01007709">
    <property type="protein sequence ID" value="OAY64694.1"/>
    <property type="molecule type" value="Genomic_DNA"/>
</dbReference>
<organism evidence="2 3">
    <name type="scientific">Ananas comosus</name>
    <name type="common">Pineapple</name>
    <name type="synonym">Ananas ananas</name>
    <dbReference type="NCBI Taxonomy" id="4615"/>
    <lineage>
        <taxon>Eukaryota</taxon>
        <taxon>Viridiplantae</taxon>
        <taxon>Streptophyta</taxon>
        <taxon>Embryophyta</taxon>
        <taxon>Tracheophyta</taxon>
        <taxon>Spermatophyta</taxon>
        <taxon>Magnoliopsida</taxon>
        <taxon>Liliopsida</taxon>
        <taxon>Poales</taxon>
        <taxon>Bromeliaceae</taxon>
        <taxon>Bromelioideae</taxon>
        <taxon>Ananas</taxon>
    </lineage>
</organism>
<dbReference type="Proteomes" id="UP000092600">
    <property type="component" value="Unassembled WGS sequence"/>
</dbReference>